<organism evidence="1 2">
    <name type="scientific">Acanthoscelides obtectus</name>
    <name type="common">Bean weevil</name>
    <name type="synonym">Bruchus obtectus</name>
    <dbReference type="NCBI Taxonomy" id="200917"/>
    <lineage>
        <taxon>Eukaryota</taxon>
        <taxon>Metazoa</taxon>
        <taxon>Ecdysozoa</taxon>
        <taxon>Arthropoda</taxon>
        <taxon>Hexapoda</taxon>
        <taxon>Insecta</taxon>
        <taxon>Pterygota</taxon>
        <taxon>Neoptera</taxon>
        <taxon>Endopterygota</taxon>
        <taxon>Coleoptera</taxon>
        <taxon>Polyphaga</taxon>
        <taxon>Cucujiformia</taxon>
        <taxon>Chrysomeloidea</taxon>
        <taxon>Chrysomelidae</taxon>
        <taxon>Bruchinae</taxon>
        <taxon>Bruchini</taxon>
        <taxon>Acanthoscelides</taxon>
    </lineage>
</organism>
<accession>A0A9P0PAA4</accession>
<dbReference type="AlphaFoldDB" id="A0A9P0PAA4"/>
<gene>
    <name evidence="1" type="ORF">ACAOBT_LOCUS12696</name>
</gene>
<comment type="caution">
    <text evidence="1">The sequence shown here is derived from an EMBL/GenBank/DDBJ whole genome shotgun (WGS) entry which is preliminary data.</text>
</comment>
<reference evidence="1" key="1">
    <citation type="submission" date="2022-03" db="EMBL/GenBank/DDBJ databases">
        <authorList>
            <person name="Sayadi A."/>
        </authorList>
    </citation>
    <scope>NUCLEOTIDE SEQUENCE</scope>
</reference>
<dbReference type="EMBL" id="CAKOFQ010006859">
    <property type="protein sequence ID" value="CAH1977499.1"/>
    <property type="molecule type" value="Genomic_DNA"/>
</dbReference>
<name>A0A9P0PAA4_ACAOB</name>
<protein>
    <submittedName>
        <fullName evidence="1">Uncharacterized protein</fullName>
    </submittedName>
</protein>
<sequence length="66" mass="7647">MEDDCKYIILEKTVLYIRFGDRISFNGIMHCCRSYLGPVSCEGSIYSVLFIHLKRTVSILLGTRDR</sequence>
<dbReference type="Proteomes" id="UP001152888">
    <property type="component" value="Unassembled WGS sequence"/>
</dbReference>
<evidence type="ECO:0000313" key="2">
    <source>
        <dbReference type="Proteomes" id="UP001152888"/>
    </source>
</evidence>
<evidence type="ECO:0000313" key="1">
    <source>
        <dbReference type="EMBL" id="CAH1977499.1"/>
    </source>
</evidence>
<proteinExistence type="predicted"/>
<keyword evidence="2" id="KW-1185">Reference proteome</keyword>